<evidence type="ECO:0008006" key="3">
    <source>
        <dbReference type="Google" id="ProtNLM"/>
    </source>
</evidence>
<comment type="caution">
    <text evidence="1">The sequence shown here is derived from an EMBL/GenBank/DDBJ whole genome shotgun (WGS) entry which is preliminary data.</text>
</comment>
<sequence length="75" mass="8516">MNMENDFKEELNGTMRAAWVAFAPVREATDQLADQNLLARVIYSTVPTLCYAAETWADTVATSRKLFTEPLRDVF</sequence>
<reference evidence="1 2" key="1">
    <citation type="submission" date="2023-08" db="EMBL/GenBank/DDBJ databases">
        <title>A Necator americanus chromosomal reference genome.</title>
        <authorList>
            <person name="Ilik V."/>
            <person name="Petrzelkova K.J."/>
            <person name="Pardy F."/>
            <person name="Fuh T."/>
            <person name="Niatou-Singa F.S."/>
            <person name="Gouil Q."/>
            <person name="Baker L."/>
            <person name="Ritchie M.E."/>
            <person name="Jex A.R."/>
            <person name="Gazzola D."/>
            <person name="Li H."/>
            <person name="Toshio Fujiwara R."/>
            <person name="Zhan B."/>
            <person name="Aroian R.V."/>
            <person name="Pafco B."/>
            <person name="Schwarz E.M."/>
        </authorList>
    </citation>
    <scope>NUCLEOTIDE SEQUENCE [LARGE SCALE GENOMIC DNA]</scope>
    <source>
        <strain evidence="1 2">Aroian</strain>
        <tissue evidence="1">Whole animal</tissue>
    </source>
</reference>
<evidence type="ECO:0000313" key="2">
    <source>
        <dbReference type="Proteomes" id="UP001303046"/>
    </source>
</evidence>
<dbReference type="EMBL" id="JAVFWL010000006">
    <property type="protein sequence ID" value="KAK6764175.1"/>
    <property type="molecule type" value="Genomic_DNA"/>
</dbReference>
<gene>
    <name evidence="1" type="primary">Necator_chrX.g24646</name>
    <name evidence="1" type="ORF">RB195_024481</name>
</gene>
<organism evidence="1 2">
    <name type="scientific">Necator americanus</name>
    <name type="common">Human hookworm</name>
    <dbReference type="NCBI Taxonomy" id="51031"/>
    <lineage>
        <taxon>Eukaryota</taxon>
        <taxon>Metazoa</taxon>
        <taxon>Ecdysozoa</taxon>
        <taxon>Nematoda</taxon>
        <taxon>Chromadorea</taxon>
        <taxon>Rhabditida</taxon>
        <taxon>Rhabditina</taxon>
        <taxon>Rhabditomorpha</taxon>
        <taxon>Strongyloidea</taxon>
        <taxon>Ancylostomatidae</taxon>
        <taxon>Bunostominae</taxon>
        <taxon>Necator</taxon>
    </lineage>
</organism>
<accession>A0ABR1EP39</accession>
<name>A0ABR1EP39_NECAM</name>
<protein>
    <recommendedName>
        <fullName evidence="3">MICOS complex subunit MIC13</fullName>
    </recommendedName>
</protein>
<proteinExistence type="predicted"/>
<evidence type="ECO:0000313" key="1">
    <source>
        <dbReference type="EMBL" id="KAK6764175.1"/>
    </source>
</evidence>
<dbReference type="Proteomes" id="UP001303046">
    <property type="component" value="Unassembled WGS sequence"/>
</dbReference>
<keyword evidence="2" id="KW-1185">Reference proteome</keyword>